<keyword evidence="4" id="KW-1185">Reference proteome</keyword>
<evidence type="ECO:0008006" key="5">
    <source>
        <dbReference type="Google" id="ProtNLM"/>
    </source>
</evidence>
<evidence type="ECO:0000256" key="1">
    <source>
        <dbReference type="SAM" id="MobiDB-lite"/>
    </source>
</evidence>
<accession>A0ABR2GQD5</accession>
<feature type="compositionally biased region" description="Low complexity" evidence="1">
    <location>
        <begin position="108"/>
        <end position="123"/>
    </location>
</feature>
<name>A0ABR2GQD5_9EUKA</name>
<reference evidence="3 4" key="1">
    <citation type="submission" date="2024-04" db="EMBL/GenBank/DDBJ databases">
        <title>Tritrichomonas musculus Genome.</title>
        <authorList>
            <person name="Alves-Ferreira E."/>
            <person name="Grigg M."/>
            <person name="Lorenzi H."/>
            <person name="Galac M."/>
        </authorList>
    </citation>
    <scope>NUCLEOTIDE SEQUENCE [LARGE SCALE GENOMIC DNA]</scope>
    <source>
        <strain evidence="3 4">EAF2021</strain>
    </source>
</reference>
<dbReference type="Proteomes" id="UP001470230">
    <property type="component" value="Unassembled WGS sequence"/>
</dbReference>
<feature type="region of interest" description="Disordered" evidence="1">
    <location>
        <begin position="103"/>
        <end position="128"/>
    </location>
</feature>
<evidence type="ECO:0000313" key="3">
    <source>
        <dbReference type="EMBL" id="KAK8835876.1"/>
    </source>
</evidence>
<dbReference type="EMBL" id="JAPFFF010000313">
    <property type="protein sequence ID" value="KAK8834775.1"/>
    <property type="molecule type" value="Genomic_DNA"/>
</dbReference>
<gene>
    <name evidence="2" type="ORF">M9Y10_025014</name>
    <name evidence="3" type="ORF">M9Y10_040434</name>
</gene>
<evidence type="ECO:0000313" key="2">
    <source>
        <dbReference type="EMBL" id="KAK8834775.1"/>
    </source>
</evidence>
<evidence type="ECO:0000313" key="4">
    <source>
        <dbReference type="Proteomes" id="UP001470230"/>
    </source>
</evidence>
<sequence length="630" mass="72801">MKLKKGSQYESFLEKIAEENDINKFKNKLFNLPFCINNETSNEDSADVDFPHLLFSLLFNINDKTNEEQQTEFVENVLKIKSGNDKNIDFKICKSRNNSIENNDDIDSNNISNNRNDVNGSNGDVDDNEKDEIPPEFFPLKKQIVHLKKIINDQNIFTASIHKYAKKNFSNKIDILLYYIIEPILNDVLFLPRILELLRLVETSTNQDIFKKSLLSALTRFKKTNKLNDNIILVLQSAFALDIISMSTAHQISMAIIPTEYMEKYDHLFEFKFYKSKIGSLNKNKEIYNLKQQIASFQSLVGSNENKQEQEHIYNTFLNTILQNQNRKPEGRRYNDYFLSACTIAYIYGAKSYNFLRNFLPLPNETVLRDWFSPSINSFLEKVFDISKISDIIEIFISENDLSKGFNATVAVEAAKFKEIKGDKLIQFLPECLKMIIPDAMYNDIFVYYLQTVEINAKPFPIHIQLTENGNASLSTIKTISMIEQILSQKRICTRYVATDGDKQFDGIHDEFFKIIWNLISSGKSFQEIIEILINDDTIRIPISDFYHSIKLLRSNFAKSGVMLNDYATSKPEDIADSSYNLGKTLIDLSQTGKMKDHYPLTLFSIVSRSKITNGILFFMQHHLTLLLLQ</sequence>
<proteinExistence type="predicted"/>
<comment type="caution">
    <text evidence="3">The sequence shown here is derived from an EMBL/GenBank/DDBJ whole genome shotgun (WGS) entry which is preliminary data.</text>
</comment>
<dbReference type="EMBL" id="JAPFFF010000073">
    <property type="protein sequence ID" value="KAK8835876.1"/>
    <property type="molecule type" value="Genomic_DNA"/>
</dbReference>
<organism evidence="3 4">
    <name type="scientific">Tritrichomonas musculus</name>
    <dbReference type="NCBI Taxonomy" id="1915356"/>
    <lineage>
        <taxon>Eukaryota</taxon>
        <taxon>Metamonada</taxon>
        <taxon>Parabasalia</taxon>
        <taxon>Tritrichomonadida</taxon>
        <taxon>Tritrichomonadidae</taxon>
        <taxon>Tritrichomonas</taxon>
    </lineage>
</organism>
<protein>
    <recommendedName>
        <fullName evidence="5">Reverse transcriptase domain-containing protein</fullName>
    </recommendedName>
</protein>